<keyword evidence="7" id="KW-1185">Reference proteome</keyword>
<keyword evidence="2" id="KW-0732">Signal</keyword>
<dbReference type="EMBL" id="WMLF01000127">
    <property type="protein sequence ID" value="MBB1244125.1"/>
    <property type="molecule type" value="Genomic_DNA"/>
</dbReference>
<dbReference type="InterPro" id="IPR013595">
    <property type="entry name" value="Pept_S33_TAP-like_C"/>
</dbReference>
<dbReference type="GO" id="GO:0016787">
    <property type="term" value="F:hydrolase activity"/>
    <property type="evidence" value="ECO:0007669"/>
    <property type="project" value="UniProtKB-KW"/>
</dbReference>
<dbReference type="Proteomes" id="UP000766698">
    <property type="component" value="Unassembled WGS sequence"/>
</dbReference>
<dbReference type="InterPro" id="IPR029058">
    <property type="entry name" value="AB_hydrolase_fold"/>
</dbReference>
<feature type="domain" description="Peptidase S33 tripeptidyl aminopeptidase-like C-terminal" evidence="5">
    <location>
        <begin position="406"/>
        <end position="491"/>
    </location>
</feature>
<gene>
    <name evidence="6" type="ORF">GL263_11225</name>
</gene>
<comment type="caution">
    <text evidence="6">The sequence shown here is derived from an EMBL/GenBank/DDBJ whole genome shotgun (WGS) entry which is preliminary data.</text>
</comment>
<evidence type="ECO:0000256" key="1">
    <source>
        <dbReference type="ARBA" id="ARBA00010088"/>
    </source>
</evidence>
<organism evidence="6 7">
    <name type="scientific">Streptomyces durbertensis</name>
    <dbReference type="NCBI Taxonomy" id="2448886"/>
    <lineage>
        <taxon>Bacteria</taxon>
        <taxon>Bacillati</taxon>
        <taxon>Actinomycetota</taxon>
        <taxon>Actinomycetes</taxon>
        <taxon>Kitasatosporales</taxon>
        <taxon>Streptomycetaceae</taxon>
        <taxon>Streptomyces</taxon>
    </lineage>
</organism>
<dbReference type="SUPFAM" id="SSF53474">
    <property type="entry name" value="alpha/beta-Hydrolases"/>
    <property type="match status" value="1"/>
</dbReference>
<evidence type="ECO:0000313" key="6">
    <source>
        <dbReference type="EMBL" id="MBB1244125.1"/>
    </source>
</evidence>
<dbReference type="Gene3D" id="3.40.50.1820">
    <property type="entry name" value="alpha/beta hydrolase"/>
    <property type="match status" value="2"/>
</dbReference>
<comment type="similarity">
    <text evidence="1">Belongs to the peptidase S33 family.</text>
</comment>
<dbReference type="InterPro" id="IPR000073">
    <property type="entry name" value="AB_hydrolase_1"/>
</dbReference>
<accession>A0ABR6EGM9</accession>
<dbReference type="InterPro" id="IPR051601">
    <property type="entry name" value="Serine_prot/Carboxylest_S33"/>
</dbReference>
<dbReference type="Pfam" id="PF00561">
    <property type="entry name" value="Abhydrolase_1"/>
    <property type="match status" value="1"/>
</dbReference>
<dbReference type="PANTHER" id="PTHR43248:SF29">
    <property type="entry name" value="TRIPEPTIDYL AMINOPEPTIDASE"/>
    <property type="match status" value="1"/>
</dbReference>
<sequence length="508" mass="55590">MSEPNDLAAFHTQRPAWTPSEFDPAVEQATIEVPLDYSDPAGERISVAVSRRRADDPERRLGVLVALCGGPGGNEGLGLEVSARFAKTPLPRYYDIIGFDPRGYGESTPLYAETAPRRAAFDTRPTDDQLPLIAEDMRAAEEGCARAGGELRRHVNTRNIARDLDIVRAVLGEERVNYVGYAYGTYLGAVYGTLFPDRLHRSVLDSCVHPDWLWHRQFRMQADAIRNNVDAWAAWTGERDRRFGLGRGRERVMEAVEEVAAKLAAQPLNGLNRTLYDVAVGNGATLRPEWTSLADLVAGLRDGSEERTAHAVRTAMELANLGVRAGTSTARTARAKAAAAAERAAAELAQQGVVSLRPAVLEAITSEADWPTDLEEYYADMRRVREECPYGYAVMRAMPWVSTFRSFEPPEPTVEVANRGYPAGLVIQAENDPLNHSAGAVAMAERLGHHLVVVADEGSHELYPEAGNERVNALVTRYLLEGELPARRVVCPGNPRPAVAPDPAGPRP</sequence>
<feature type="domain" description="AB hydrolase-1" evidence="4">
    <location>
        <begin position="69"/>
        <end position="222"/>
    </location>
</feature>
<evidence type="ECO:0000256" key="2">
    <source>
        <dbReference type="ARBA" id="ARBA00022729"/>
    </source>
</evidence>
<keyword evidence="3 6" id="KW-0378">Hydrolase</keyword>
<name>A0ABR6EGM9_9ACTN</name>
<protein>
    <submittedName>
        <fullName evidence="6">Alpha/beta fold hydrolase</fullName>
    </submittedName>
</protein>
<evidence type="ECO:0000259" key="5">
    <source>
        <dbReference type="Pfam" id="PF08386"/>
    </source>
</evidence>
<dbReference type="PANTHER" id="PTHR43248">
    <property type="entry name" value="2-SUCCINYL-6-HYDROXY-2,4-CYCLOHEXADIENE-1-CARBOXYLATE SYNTHASE"/>
    <property type="match status" value="1"/>
</dbReference>
<evidence type="ECO:0000313" key="7">
    <source>
        <dbReference type="Proteomes" id="UP000766698"/>
    </source>
</evidence>
<evidence type="ECO:0000256" key="3">
    <source>
        <dbReference type="ARBA" id="ARBA00022801"/>
    </source>
</evidence>
<proteinExistence type="inferred from homology"/>
<dbReference type="RefSeq" id="WP_182855482.1">
    <property type="nucleotide sequence ID" value="NZ_WMLF01000127.1"/>
</dbReference>
<reference evidence="7" key="1">
    <citation type="journal article" date="2020" name="Syst. Appl. Microbiol.">
        <title>Streptomyces alkaliterrae sp. nov., isolated from an alkaline soil, and emended descriptions of Streptomyces alkaliphilus, Streptomyces calidiresistens and Streptomyces durbertensis.</title>
        <authorList>
            <person name="Swiecimska M."/>
            <person name="Golinska P."/>
            <person name="Nouioui I."/>
            <person name="Wypij M."/>
            <person name="Rai M."/>
            <person name="Sangal V."/>
            <person name="Goodfellow M."/>
        </authorList>
    </citation>
    <scope>NUCLEOTIDE SEQUENCE [LARGE SCALE GENOMIC DNA]</scope>
    <source>
        <strain evidence="7">DSM 104538</strain>
    </source>
</reference>
<dbReference type="Pfam" id="PF08386">
    <property type="entry name" value="Abhydrolase_4"/>
    <property type="match status" value="1"/>
</dbReference>
<evidence type="ECO:0000259" key="4">
    <source>
        <dbReference type="Pfam" id="PF00561"/>
    </source>
</evidence>